<feature type="domain" description="WxL" evidence="4">
    <location>
        <begin position="142"/>
        <end position="325"/>
    </location>
</feature>
<keyword evidence="2" id="KW-1133">Transmembrane helix</keyword>
<dbReference type="AlphaFoldDB" id="A0AAW9K959"/>
<reference evidence="5" key="1">
    <citation type="submission" date="2023-08" db="EMBL/GenBank/DDBJ databases">
        <title>Genomic characterization of piscicolin 126 produced by Carnobacterium maltaromaticum CM22 strain isolated from salmon (Salmo salar).</title>
        <authorList>
            <person name="Gonzalez-Gragera E."/>
            <person name="Garcia-Lopez J.D."/>
            <person name="Teso-Perez C."/>
            <person name="Gimenez-Hernandez I."/>
            <person name="Peralta-Sanchez J.M."/>
            <person name="Valdivia E."/>
            <person name="Montalban-Lopez M."/>
            <person name="Martin-Platero A.M."/>
            <person name="Banos A."/>
            <person name="Martinez-Bueno M."/>
        </authorList>
    </citation>
    <scope>NUCLEOTIDE SEQUENCE</scope>
    <source>
        <strain evidence="5">CM22</strain>
    </source>
</reference>
<evidence type="ECO:0000259" key="4">
    <source>
        <dbReference type="Pfam" id="PF13731"/>
    </source>
</evidence>
<evidence type="ECO:0000313" key="5">
    <source>
        <dbReference type="EMBL" id="MDZ5760709.1"/>
    </source>
</evidence>
<sequence length="326" mass="35427">MIKVKHVLLFFFSLLLCLNVSSVALANTTSSHVGIYFTEKIKEKEKEGVNNKAISNSLDEKSNETSSYLPQTGEHQEKLFIKKNNVLMLGIFLLIFSIIEKKRRKKMKLRMMLVTGIIGSTMLAGPASAAIQDEVKGSTDGKSGESHGYIKLIPGNPEEGGVTEPAEPTDPPGGTDNEGDLTLDNIAPLLFETHKLEGKEQVYTSVVTNSNVQVTDKRGEEAGWNVQVSQTDFVDSVDKNKILKGAKLILPIGKLKDLGNVSLAPELFSIEVNNNPAVLMNAATGSGAGTWTNIFDKDEIKLTVPAGNKTGEYMSTITWTLMDAPK</sequence>
<comment type="caution">
    <text evidence="5">The sequence shown here is derived from an EMBL/GenBank/DDBJ whole genome shotgun (WGS) entry which is preliminary data.</text>
</comment>
<dbReference type="EMBL" id="JAVBVO010000024">
    <property type="protein sequence ID" value="MDZ5760709.1"/>
    <property type="molecule type" value="Genomic_DNA"/>
</dbReference>
<feature type="compositionally biased region" description="Basic and acidic residues" evidence="1">
    <location>
        <begin position="136"/>
        <end position="145"/>
    </location>
</feature>
<dbReference type="InterPro" id="IPR027994">
    <property type="entry name" value="WxL_dom"/>
</dbReference>
<organism evidence="5 6">
    <name type="scientific">Carnobacterium maltaromaticum</name>
    <name type="common">Carnobacterium piscicola</name>
    <dbReference type="NCBI Taxonomy" id="2751"/>
    <lineage>
        <taxon>Bacteria</taxon>
        <taxon>Bacillati</taxon>
        <taxon>Bacillota</taxon>
        <taxon>Bacilli</taxon>
        <taxon>Lactobacillales</taxon>
        <taxon>Carnobacteriaceae</taxon>
        <taxon>Carnobacterium</taxon>
    </lineage>
</organism>
<keyword evidence="3" id="KW-0732">Signal</keyword>
<evidence type="ECO:0000313" key="6">
    <source>
        <dbReference type="Proteomes" id="UP001290462"/>
    </source>
</evidence>
<dbReference type="Proteomes" id="UP001290462">
    <property type="component" value="Unassembled WGS sequence"/>
</dbReference>
<feature type="transmembrane region" description="Helical" evidence="2">
    <location>
        <begin position="111"/>
        <end position="131"/>
    </location>
</feature>
<gene>
    <name evidence="5" type="ORF">RAK27_18870</name>
</gene>
<protein>
    <submittedName>
        <fullName evidence="5">WxL domain-containing protein</fullName>
    </submittedName>
</protein>
<name>A0AAW9K959_CARML</name>
<feature type="chain" id="PRO_5043914408" evidence="3">
    <location>
        <begin position="27"/>
        <end position="326"/>
    </location>
</feature>
<accession>A0AAW9K959</accession>
<evidence type="ECO:0000256" key="1">
    <source>
        <dbReference type="SAM" id="MobiDB-lite"/>
    </source>
</evidence>
<dbReference type="Pfam" id="PF13731">
    <property type="entry name" value="WxL"/>
    <property type="match status" value="1"/>
</dbReference>
<evidence type="ECO:0000256" key="2">
    <source>
        <dbReference type="SAM" id="Phobius"/>
    </source>
</evidence>
<keyword evidence="2" id="KW-0812">Transmembrane</keyword>
<dbReference type="RefSeq" id="WP_322809863.1">
    <property type="nucleotide sequence ID" value="NZ_JAVBVO010000024.1"/>
</dbReference>
<feature type="transmembrane region" description="Helical" evidence="2">
    <location>
        <begin position="79"/>
        <end position="99"/>
    </location>
</feature>
<keyword evidence="2" id="KW-0472">Membrane</keyword>
<evidence type="ECO:0000256" key="3">
    <source>
        <dbReference type="SAM" id="SignalP"/>
    </source>
</evidence>
<proteinExistence type="predicted"/>
<feature type="signal peptide" evidence="3">
    <location>
        <begin position="1"/>
        <end position="26"/>
    </location>
</feature>
<feature type="region of interest" description="Disordered" evidence="1">
    <location>
        <begin position="136"/>
        <end position="177"/>
    </location>
</feature>